<dbReference type="Pfam" id="PF21467">
    <property type="entry name" value="BetaGal_gal-bd"/>
    <property type="match status" value="1"/>
</dbReference>
<evidence type="ECO:0000256" key="3">
    <source>
        <dbReference type="ARBA" id="ARBA00023295"/>
    </source>
</evidence>
<gene>
    <name evidence="10" type="primary">LOC100709839</name>
</gene>
<keyword evidence="3 4" id="KW-0326">Glycosidase</keyword>
<evidence type="ECO:0000313" key="10">
    <source>
        <dbReference type="Ensembl" id="ENSONIP00000050046.1"/>
    </source>
</evidence>
<feature type="transmembrane region" description="Helical" evidence="6">
    <location>
        <begin position="12"/>
        <end position="30"/>
    </location>
</feature>
<evidence type="ECO:0000256" key="6">
    <source>
        <dbReference type="SAM" id="Phobius"/>
    </source>
</evidence>
<evidence type="ECO:0000259" key="7">
    <source>
        <dbReference type="Pfam" id="PF01301"/>
    </source>
</evidence>
<keyword evidence="2 4" id="KW-0378">Hydrolase</keyword>
<organism evidence="10 11">
    <name type="scientific">Oreochromis niloticus</name>
    <name type="common">Nile tilapia</name>
    <name type="synonym">Tilapia nilotica</name>
    <dbReference type="NCBI Taxonomy" id="8128"/>
    <lineage>
        <taxon>Eukaryota</taxon>
        <taxon>Metazoa</taxon>
        <taxon>Chordata</taxon>
        <taxon>Craniata</taxon>
        <taxon>Vertebrata</taxon>
        <taxon>Euteleostomi</taxon>
        <taxon>Actinopterygii</taxon>
        <taxon>Neopterygii</taxon>
        <taxon>Teleostei</taxon>
        <taxon>Neoteleostei</taxon>
        <taxon>Acanthomorphata</taxon>
        <taxon>Ovalentaria</taxon>
        <taxon>Cichlomorphae</taxon>
        <taxon>Cichliformes</taxon>
        <taxon>Cichlidae</taxon>
        <taxon>African cichlids</taxon>
        <taxon>Pseudocrenilabrinae</taxon>
        <taxon>Oreochromini</taxon>
        <taxon>Oreochromis</taxon>
    </lineage>
</organism>
<dbReference type="PRINTS" id="PR00742">
    <property type="entry name" value="GLHYDRLASE35"/>
</dbReference>
<evidence type="ECO:0000256" key="4">
    <source>
        <dbReference type="RuleBase" id="RU000675"/>
    </source>
</evidence>
<evidence type="ECO:0000313" key="11">
    <source>
        <dbReference type="Proteomes" id="UP000005207"/>
    </source>
</evidence>
<dbReference type="InterPro" id="IPR001944">
    <property type="entry name" value="Glycoside_Hdrlase_35"/>
</dbReference>
<reference evidence="11" key="1">
    <citation type="submission" date="2012-01" db="EMBL/GenBank/DDBJ databases">
        <title>The Genome Sequence of Oreochromis niloticus (Nile Tilapia).</title>
        <authorList>
            <consortium name="Broad Institute Genome Assembly Team"/>
            <consortium name="Broad Institute Sequencing Platform"/>
            <person name="Di Palma F."/>
            <person name="Johnson J."/>
            <person name="Lander E.S."/>
            <person name="Lindblad-Toh K."/>
        </authorList>
    </citation>
    <scope>NUCLEOTIDE SEQUENCE [LARGE SCALE GENOMIC DNA]</scope>
</reference>
<sequence>MVVLRIRNVHKRKYALICLCIAGFIMYRYLGMPGRGRRMSRKVGLCANTSQFTLEGEPFRIIGGSIHYFRVPRAYWRDRLMKMKACGINTLTTYVPWNLHQPERGVFNFQTQLDLDLAAEMELWVILRPGPYISSELDLGGLPSWLLQDSSMRLRTTYPGFIQAVNTFFDKLIPKLVPLQFKKGGPIIAVQVENEYGSFGKDQSYMLFIKEALQSRGISELLLTSDKHNTLKSGALRTVKLQKLNQRNIQELTAIQPNNPTMVMDYWTGWYDIWGELHHVLPPEDMVSTVREVLRRGMSVNLYMFHGGSSFGFMSGALADPSYRALVPSYDYDAPLSESGEYTSKYHLLRDLLSRYKNSSDSLPDMPVLHYREAYEPAIMYQHLSLWDALSFTEGPFKSAKPVNMENLPVNNRNGQSYGYTLYETIITRGGLLQSGDNVRDRALVKARGHLLVENCGRVHQGRELDKQRKGLVGDILLNNIPLRDFTIYSLDMKPSFIDSLYQAPWKSLSETPSFPGFFMGRLFAYGYPSDTFVKLPGWEKGVVFINGFNLGRYWSIGPQQTLYLPGPFLNSGINQVYVFRFYKASNSLPQPSIAIANLHAVCCMFHSYLLVR</sequence>
<keyword evidence="11" id="KW-1185">Reference proteome</keyword>
<reference evidence="10" key="3">
    <citation type="submission" date="2025-09" db="UniProtKB">
        <authorList>
            <consortium name="Ensembl"/>
        </authorList>
    </citation>
    <scope>IDENTIFICATION</scope>
</reference>
<dbReference type="InterPro" id="IPR008979">
    <property type="entry name" value="Galactose-bd-like_sf"/>
</dbReference>
<dbReference type="InterPro" id="IPR048913">
    <property type="entry name" value="BetaGal_gal-bd"/>
</dbReference>
<dbReference type="PANTHER" id="PTHR23421">
    <property type="entry name" value="BETA-GALACTOSIDASE RELATED"/>
    <property type="match status" value="1"/>
</dbReference>
<dbReference type="InterPro" id="IPR019801">
    <property type="entry name" value="Glyco_hydro_35_CS"/>
</dbReference>
<dbReference type="InterPro" id="IPR031330">
    <property type="entry name" value="Gly_Hdrlase_35_cat"/>
</dbReference>
<dbReference type="FunFam" id="3.20.20.80:FF:000036">
    <property type="entry name" value="Beta-galactosidase"/>
    <property type="match status" value="1"/>
</dbReference>
<dbReference type="Gene3D" id="2.60.120.260">
    <property type="entry name" value="Galactose-binding domain-like"/>
    <property type="match status" value="4"/>
</dbReference>
<evidence type="ECO:0000259" key="8">
    <source>
        <dbReference type="Pfam" id="PF21317"/>
    </source>
</evidence>
<reference evidence="10" key="2">
    <citation type="submission" date="2025-08" db="UniProtKB">
        <authorList>
            <consortium name="Ensembl"/>
        </authorList>
    </citation>
    <scope>IDENTIFICATION</scope>
</reference>
<name>A0A669CRS8_ORENI</name>
<feature type="domain" description="Beta-galactosidase galactose-binding" evidence="9">
    <location>
        <begin position="516"/>
        <end position="575"/>
    </location>
</feature>
<dbReference type="Proteomes" id="UP000005207">
    <property type="component" value="Linkage group LG10"/>
</dbReference>
<dbReference type="Gene3D" id="3.20.20.80">
    <property type="entry name" value="Glycosidases"/>
    <property type="match status" value="1"/>
</dbReference>
<dbReference type="AlphaFoldDB" id="A0A669CRS8"/>
<dbReference type="Pfam" id="PF21317">
    <property type="entry name" value="BetaGal_ABD_1"/>
    <property type="match status" value="1"/>
</dbReference>
<dbReference type="GO" id="GO:0005975">
    <property type="term" value="P:carbohydrate metabolic process"/>
    <property type="evidence" value="ECO:0007669"/>
    <property type="project" value="InterPro"/>
</dbReference>
<comment type="catalytic activity">
    <reaction evidence="4">
        <text>Hydrolysis of terminal non-reducing beta-D-galactose residues in beta-D-galactosides.</text>
        <dbReference type="EC" id="3.2.1.23"/>
    </reaction>
</comment>
<dbReference type="GO" id="GO:0004565">
    <property type="term" value="F:beta-galactosidase activity"/>
    <property type="evidence" value="ECO:0007669"/>
    <property type="project" value="UniProtKB-EC"/>
</dbReference>
<keyword evidence="6" id="KW-0472">Membrane</keyword>
<feature type="domain" description="Glycoside hydrolase 35 catalytic" evidence="7">
    <location>
        <begin position="51"/>
        <end position="355"/>
    </location>
</feature>
<comment type="similarity">
    <text evidence="1 5">Belongs to the glycosyl hydrolase 35 family.</text>
</comment>
<dbReference type="SUPFAM" id="SSF51445">
    <property type="entry name" value="(Trans)glycosidases"/>
    <property type="match status" value="1"/>
</dbReference>
<protein>
    <recommendedName>
        <fullName evidence="4">Beta-galactosidase</fullName>
        <ecNumber evidence="4">3.2.1.23</ecNumber>
    </recommendedName>
</protein>
<dbReference type="Pfam" id="PF01301">
    <property type="entry name" value="Glyco_hydro_35"/>
    <property type="match status" value="1"/>
</dbReference>
<keyword evidence="6" id="KW-0812">Transmembrane</keyword>
<feature type="domain" description="Beta-galactosidase 1-like first all-beta" evidence="8">
    <location>
        <begin position="450"/>
        <end position="492"/>
    </location>
</feature>
<proteinExistence type="inferred from homology"/>
<accession>A0A669CRS8</accession>
<evidence type="ECO:0000259" key="9">
    <source>
        <dbReference type="Pfam" id="PF21467"/>
    </source>
</evidence>
<evidence type="ECO:0000256" key="5">
    <source>
        <dbReference type="RuleBase" id="RU003679"/>
    </source>
</evidence>
<dbReference type="EC" id="3.2.1.23" evidence="4"/>
<keyword evidence="6" id="KW-1133">Transmembrane helix</keyword>
<dbReference type="PIRSF" id="PIRSF006336">
    <property type="entry name" value="B-gal"/>
    <property type="match status" value="1"/>
</dbReference>
<dbReference type="GeneTree" id="ENSGT00950000182942"/>
<dbReference type="InterPro" id="IPR026283">
    <property type="entry name" value="B-gal_1-like"/>
</dbReference>
<dbReference type="InterPro" id="IPR017853">
    <property type="entry name" value="GH"/>
</dbReference>
<dbReference type="InterPro" id="IPR048912">
    <property type="entry name" value="BetaGal1-like_ABD1"/>
</dbReference>
<dbReference type="Ensembl" id="ENSONIT00000045715.1">
    <property type="protein sequence ID" value="ENSONIP00000050046.1"/>
    <property type="gene ID" value="ENSONIG00000011303.2"/>
</dbReference>
<dbReference type="SUPFAM" id="SSF49785">
    <property type="entry name" value="Galactose-binding domain-like"/>
    <property type="match status" value="1"/>
</dbReference>
<evidence type="ECO:0000256" key="1">
    <source>
        <dbReference type="ARBA" id="ARBA00009809"/>
    </source>
</evidence>
<dbReference type="PROSITE" id="PS01182">
    <property type="entry name" value="GLYCOSYL_HYDROL_F35"/>
    <property type="match status" value="1"/>
</dbReference>
<evidence type="ECO:0000256" key="2">
    <source>
        <dbReference type="ARBA" id="ARBA00022801"/>
    </source>
</evidence>